<dbReference type="InterPro" id="IPR017441">
    <property type="entry name" value="Protein_kinase_ATP_BS"/>
</dbReference>
<keyword evidence="3 9" id="KW-0723">Serine/threonine-protein kinase</keyword>
<dbReference type="Gene3D" id="3.30.200.20">
    <property type="entry name" value="Phosphorylase Kinase, domain 1"/>
    <property type="match status" value="1"/>
</dbReference>
<dbReference type="InterPro" id="IPR011009">
    <property type="entry name" value="Kinase-like_dom_sf"/>
</dbReference>
<comment type="similarity">
    <text evidence="1">Belongs to the protein kinase superfamily. CMGC Ser/Thr protein kinase family. CDC2/CDKX subfamily.</text>
</comment>
<dbReference type="InterPro" id="IPR008271">
    <property type="entry name" value="Ser/Thr_kinase_AS"/>
</dbReference>
<evidence type="ECO:0000256" key="6">
    <source>
        <dbReference type="ARBA" id="ARBA00022777"/>
    </source>
</evidence>
<evidence type="ECO:0000313" key="12">
    <source>
        <dbReference type="WBParaSite" id="PDA_v2.g28974.t1"/>
    </source>
</evidence>
<feature type="binding site" evidence="8">
    <location>
        <position position="39"/>
    </location>
    <ligand>
        <name>ATP</name>
        <dbReference type="ChEBI" id="CHEBI:30616"/>
    </ligand>
</feature>
<dbReference type="WBParaSite" id="PDA_v2.g28974.t1">
    <property type="protein sequence ID" value="PDA_v2.g28974.t1"/>
    <property type="gene ID" value="PDA_v2.g28974"/>
</dbReference>
<protein>
    <recommendedName>
        <fullName evidence="2">[RNA-polymerase]-subunit kinase</fullName>
        <ecNumber evidence="2">2.7.11.23</ecNumber>
    </recommendedName>
</protein>
<dbReference type="GO" id="GO:0008353">
    <property type="term" value="F:RNA polymerase II CTD heptapeptide repeat kinase activity"/>
    <property type="evidence" value="ECO:0007669"/>
    <property type="project" value="UniProtKB-EC"/>
</dbReference>
<evidence type="ECO:0000256" key="9">
    <source>
        <dbReference type="RuleBase" id="RU000304"/>
    </source>
</evidence>
<proteinExistence type="inferred from homology"/>
<dbReference type="SUPFAM" id="SSF56112">
    <property type="entry name" value="Protein kinase-like (PK-like)"/>
    <property type="match status" value="1"/>
</dbReference>
<dbReference type="GO" id="GO:0004693">
    <property type="term" value="F:cyclin-dependent protein serine/threonine kinase activity"/>
    <property type="evidence" value="ECO:0007669"/>
    <property type="project" value="TreeGrafter"/>
</dbReference>
<dbReference type="SMART" id="SM00220">
    <property type="entry name" value="S_TKc"/>
    <property type="match status" value="1"/>
</dbReference>
<sequence length="332" mass="38247">MLTDKEKRYQKIKRVGEGQFAYVYQAKDSLNDEIVAIKKFKLVIGGRPGDAKQEMNFLKQIKHDNIVQLKDIIGEGDDIQLVMDYMETDLETIVRGHKLNPAHIKNIMHQLFVGVEHLHSNWILHSDLKPNNLLLNSAGCLKISDFGMARYFENPPQKYTNLVVTRWYRSPELLFGMRKYGTGVDIWACACIFGELFLRHPLFIGESDISQLTRIFDVLGVPNEEDWPELRSLPCYMEFEDAQKYTLRDIFPKACENTLSLMSSCFAFNPDKRATAKSALESPYFKCEPFACHDEQIPGIDGIQDVTVSLNDENNNKEFRPNVPKFETDCLY</sequence>
<reference evidence="12" key="1">
    <citation type="submission" date="2022-11" db="UniProtKB">
        <authorList>
            <consortium name="WormBaseParasite"/>
        </authorList>
    </citation>
    <scope>IDENTIFICATION</scope>
</reference>
<keyword evidence="6" id="KW-0418">Kinase</keyword>
<evidence type="ECO:0000256" key="3">
    <source>
        <dbReference type="ARBA" id="ARBA00022527"/>
    </source>
</evidence>
<evidence type="ECO:0000256" key="7">
    <source>
        <dbReference type="ARBA" id="ARBA00022840"/>
    </source>
</evidence>
<keyword evidence="11" id="KW-1185">Reference proteome</keyword>
<dbReference type="PANTHER" id="PTHR24056:SF0">
    <property type="entry name" value="CYCLIN-DEPENDENT KINASE 7"/>
    <property type="match status" value="1"/>
</dbReference>
<dbReference type="GO" id="GO:0005524">
    <property type="term" value="F:ATP binding"/>
    <property type="evidence" value="ECO:0007669"/>
    <property type="project" value="UniProtKB-UniRule"/>
</dbReference>
<accession>A0A914QHG2</accession>
<keyword evidence="5 8" id="KW-0547">Nucleotide-binding</keyword>
<evidence type="ECO:0000256" key="2">
    <source>
        <dbReference type="ARBA" id="ARBA00012409"/>
    </source>
</evidence>
<dbReference type="FunFam" id="1.10.510.10:FF:000624">
    <property type="entry name" value="Mitogen-activated protein kinase"/>
    <property type="match status" value="1"/>
</dbReference>
<dbReference type="GO" id="GO:0070985">
    <property type="term" value="C:transcription factor TFIIK complex"/>
    <property type="evidence" value="ECO:0007669"/>
    <property type="project" value="TreeGrafter"/>
</dbReference>
<dbReference type="InterPro" id="IPR000719">
    <property type="entry name" value="Prot_kinase_dom"/>
</dbReference>
<name>A0A914QHG2_9BILA</name>
<keyword evidence="7 8" id="KW-0067">ATP-binding</keyword>
<dbReference type="PROSITE" id="PS00107">
    <property type="entry name" value="PROTEIN_KINASE_ATP"/>
    <property type="match status" value="1"/>
</dbReference>
<dbReference type="Pfam" id="PF00069">
    <property type="entry name" value="Pkinase"/>
    <property type="match status" value="1"/>
</dbReference>
<evidence type="ECO:0000256" key="4">
    <source>
        <dbReference type="ARBA" id="ARBA00022679"/>
    </source>
</evidence>
<dbReference type="InterPro" id="IPR050108">
    <property type="entry name" value="CDK"/>
</dbReference>
<organism evidence="11 12">
    <name type="scientific">Panagrolaimus davidi</name>
    <dbReference type="NCBI Taxonomy" id="227884"/>
    <lineage>
        <taxon>Eukaryota</taxon>
        <taxon>Metazoa</taxon>
        <taxon>Ecdysozoa</taxon>
        <taxon>Nematoda</taxon>
        <taxon>Chromadorea</taxon>
        <taxon>Rhabditida</taxon>
        <taxon>Tylenchina</taxon>
        <taxon>Panagrolaimomorpha</taxon>
        <taxon>Panagrolaimoidea</taxon>
        <taxon>Panagrolaimidae</taxon>
        <taxon>Panagrolaimus</taxon>
    </lineage>
</organism>
<dbReference type="PROSITE" id="PS00108">
    <property type="entry name" value="PROTEIN_KINASE_ST"/>
    <property type="match status" value="1"/>
</dbReference>
<dbReference type="GO" id="GO:0045944">
    <property type="term" value="P:positive regulation of transcription by RNA polymerase II"/>
    <property type="evidence" value="ECO:0007669"/>
    <property type="project" value="TreeGrafter"/>
</dbReference>
<feature type="domain" description="Protein kinase" evidence="10">
    <location>
        <begin position="9"/>
        <end position="285"/>
    </location>
</feature>
<dbReference type="GO" id="GO:0005737">
    <property type="term" value="C:cytoplasm"/>
    <property type="evidence" value="ECO:0007669"/>
    <property type="project" value="TreeGrafter"/>
</dbReference>
<evidence type="ECO:0000259" key="10">
    <source>
        <dbReference type="PROSITE" id="PS50011"/>
    </source>
</evidence>
<dbReference type="EC" id="2.7.11.23" evidence="2"/>
<dbReference type="Proteomes" id="UP000887578">
    <property type="component" value="Unplaced"/>
</dbReference>
<dbReference type="PROSITE" id="PS50011">
    <property type="entry name" value="PROTEIN_KINASE_DOM"/>
    <property type="match status" value="1"/>
</dbReference>
<dbReference type="PANTHER" id="PTHR24056">
    <property type="entry name" value="CELL DIVISION PROTEIN KINASE"/>
    <property type="match status" value="1"/>
</dbReference>
<keyword evidence="4" id="KW-0808">Transferase</keyword>
<evidence type="ECO:0000256" key="8">
    <source>
        <dbReference type="PROSITE-ProRule" id="PRU10141"/>
    </source>
</evidence>
<dbReference type="AlphaFoldDB" id="A0A914QHG2"/>
<evidence type="ECO:0000313" key="11">
    <source>
        <dbReference type="Proteomes" id="UP000887578"/>
    </source>
</evidence>
<dbReference type="Gene3D" id="1.10.510.10">
    <property type="entry name" value="Transferase(Phosphotransferase) domain 1"/>
    <property type="match status" value="1"/>
</dbReference>
<evidence type="ECO:0000256" key="5">
    <source>
        <dbReference type="ARBA" id="ARBA00022741"/>
    </source>
</evidence>
<evidence type="ECO:0000256" key="1">
    <source>
        <dbReference type="ARBA" id="ARBA00006485"/>
    </source>
</evidence>